<dbReference type="PANTHER" id="PTHR32120:SF10">
    <property type="entry name" value="SMALL RIBOSOMAL SUBUNIT BIOGENESIS GTPASE RSGA"/>
    <property type="match status" value="1"/>
</dbReference>
<feature type="compositionally biased region" description="Basic and acidic residues" evidence="2">
    <location>
        <begin position="228"/>
        <end position="247"/>
    </location>
</feature>
<dbReference type="InterPro" id="IPR010914">
    <property type="entry name" value="RsgA_GTPase_dom"/>
</dbReference>
<feature type="region of interest" description="Disordered" evidence="2">
    <location>
        <begin position="286"/>
        <end position="371"/>
    </location>
</feature>
<feature type="compositionally biased region" description="Basic and acidic residues" evidence="2">
    <location>
        <begin position="357"/>
        <end position="371"/>
    </location>
</feature>
<accession>A0ABN3WGH5</accession>
<evidence type="ECO:0000259" key="3">
    <source>
        <dbReference type="Pfam" id="PF03193"/>
    </source>
</evidence>
<feature type="compositionally biased region" description="Low complexity" evidence="2">
    <location>
        <begin position="248"/>
        <end position="257"/>
    </location>
</feature>
<evidence type="ECO:0000256" key="1">
    <source>
        <dbReference type="ARBA" id="ARBA00022517"/>
    </source>
</evidence>
<dbReference type="Pfam" id="PF03193">
    <property type="entry name" value="RsgA_GTPase"/>
    <property type="match status" value="1"/>
</dbReference>
<feature type="region of interest" description="Disordered" evidence="2">
    <location>
        <begin position="224"/>
        <end position="268"/>
    </location>
</feature>
<dbReference type="InterPro" id="IPR004881">
    <property type="entry name" value="Ribosome_biogen_GTPase_RsgA"/>
</dbReference>
<organism evidence="4 5">
    <name type="scientific">Streptomyces thioluteus</name>
    <dbReference type="NCBI Taxonomy" id="66431"/>
    <lineage>
        <taxon>Bacteria</taxon>
        <taxon>Bacillati</taxon>
        <taxon>Actinomycetota</taxon>
        <taxon>Actinomycetes</taxon>
        <taxon>Kitasatosporales</taxon>
        <taxon>Streptomycetaceae</taxon>
        <taxon>Streptomyces</taxon>
    </lineage>
</organism>
<protein>
    <recommendedName>
        <fullName evidence="3">EngC GTPase domain-containing protein</fullName>
    </recommendedName>
</protein>
<sequence>MSTAAHPLTAYGWDEGFADSHAPFAVRGLVPGRIVRVDRGHCDVVVASADGTGVRTVRADAAPVATGDPIGIMCTGDWAAVDLTAGHVRALLPRPDVPSCAPPPPSGPTARSWPPTWTGRSSRSPSPPTPTSAASNGFLALAWESGAEPVVALTKADLVPDAGTLAHLLADTRAVAPRGARVLAVSSATGEGVGELAALLAGGTGVLLGQSGAGKSTLANALVGEDVQDVRGHPGPRREGTAHDHHAQPAAAAPAGRGRAHRHAGAAGGGALGRVVRCRPGVLRTSSRWRRRAASTTAVTTGSRGARSRRRSRPASSATAGSTATASCCGRTRGIAARTDARAAGGDAAGVEAAAGEGERAADLKRGRSRR</sequence>
<feature type="region of interest" description="Disordered" evidence="2">
    <location>
        <begin position="96"/>
        <end position="133"/>
    </location>
</feature>
<feature type="compositionally biased region" description="Low complexity" evidence="2">
    <location>
        <begin position="294"/>
        <end position="305"/>
    </location>
</feature>
<reference evidence="4 5" key="1">
    <citation type="journal article" date="2019" name="Int. J. Syst. Evol. Microbiol.">
        <title>The Global Catalogue of Microorganisms (GCM) 10K type strain sequencing project: providing services to taxonomists for standard genome sequencing and annotation.</title>
        <authorList>
            <consortium name="The Broad Institute Genomics Platform"/>
            <consortium name="The Broad Institute Genome Sequencing Center for Infectious Disease"/>
            <person name="Wu L."/>
            <person name="Ma J."/>
        </authorList>
    </citation>
    <scope>NUCLEOTIDE SEQUENCE [LARGE SCALE GENOMIC DNA]</scope>
    <source>
        <strain evidence="4 5">JCM 4087</strain>
    </source>
</reference>
<dbReference type="Gene3D" id="3.40.50.300">
    <property type="entry name" value="P-loop containing nucleotide triphosphate hydrolases"/>
    <property type="match status" value="1"/>
</dbReference>
<proteinExistence type="predicted"/>
<keyword evidence="5" id="KW-1185">Reference proteome</keyword>
<feature type="compositionally biased region" description="Low complexity" evidence="2">
    <location>
        <begin position="314"/>
        <end position="356"/>
    </location>
</feature>
<evidence type="ECO:0000313" key="5">
    <source>
        <dbReference type="Proteomes" id="UP001501102"/>
    </source>
</evidence>
<comment type="caution">
    <text evidence="4">The sequence shown here is derived from an EMBL/GenBank/DDBJ whole genome shotgun (WGS) entry which is preliminary data.</text>
</comment>
<feature type="domain" description="EngC GTPase" evidence="3">
    <location>
        <begin position="136"/>
        <end position="231"/>
    </location>
</feature>
<evidence type="ECO:0000313" key="4">
    <source>
        <dbReference type="EMBL" id="GAA2914657.1"/>
    </source>
</evidence>
<name>A0ABN3WGH5_STRTU</name>
<evidence type="ECO:0000256" key="2">
    <source>
        <dbReference type="SAM" id="MobiDB-lite"/>
    </source>
</evidence>
<dbReference type="PANTHER" id="PTHR32120">
    <property type="entry name" value="SMALL RIBOSOMAL SUBUNIT BIOGENESIS GTPASE RSGA"/>
    <property type="match status" value="1"/>
</dbReference>
<feature type="compositionally biased region" description="Low complexity" evidence="2">
    <location>
        <begin position="108"/>
        <end position="124"/>
    </location>
</feature>
<dbReference type="InterPro" id="IPR027417">
    <property type="entry name" value="P-loop_NTPase"/>
</dbReference>
<dbReference type="Proteomes" id="UP001501102">
    <property type="component" value="Unassembled WGS sequence"/>
</dbReference>
<keyword evidence="1" id="KW-0690">Ribosome biogenesis</keyword>
<dbReference type="EMBL" id="BAAAXZ010000031">
    <property type="protein sequence ID" value="GAA2914657.1"/>
    <property type="molecule type" value="Genomic_DNA"/>
</dbReference>
<dbReference type="SUPFAM" id="SSF52540">
    <property type="entry name" value="P-loop containing nucleoside triphosphate hydrolases"/>
    <property type="match status" value="1"/>
</dbReference>
<gene>
    <name evidence="4" type="ORF">GCM10020221_07950</name>
</gene>